<keyword evidence="2" id="KW-0812">Transmembrane</keyword>
<organism evidence="4 5">
    <name type="scientific">Lecanosticta acicola</name>
    <dbReference type="NCBI Taxonomy" id="111012"/>
    <lineage>
        <taxon>Eukaryota</taxon>
        <taxon>Fungi</taxon>
        <taxon>Dikarya</taxon>
        <taxon>Ascomycota</taxon>
        <taxon>Pezizomycotina</taxon>
        <taxon>Dothideomycetes</taxon>
        <taxon>Dothideomycetidae</taxon>
        <taxon>Mycosphaerellales</taxon>
        <taxon>Mycosphaerellaceae</taxon>
        <taxon>Lecanosticta</taxon>
    </lineage>
</organism>
<keyword evidence="2" id="KW-1133">Transmembrane helix</keyword>
<comment type="caution">
    <text evidence="4">The sequence shown here is derived from an EMBL/GenBank/DDBJ whole genome shotgun (WGS) entry which is preliminary data.</text>
</comment>
<keyword evidence="2" id="KW-0472">Membrane</keyword>
<keyword evidence="5" id="KW-1185">Reference proteome</keyword>
<feature type="transmembrane region" description="Helical" evidence="2">
    <location>
        <begin position="196"/>
        <end position="222"/>
    </location>
</feature>
<evidence type="ECO:0000259" key="3">
    <source>
        <dbReference type="Pfam" id="PF24841"/>
    </source>
</evidence>
<dbReference type="Proteomes" id="UP001296104">
    <property type="component" value="Unassembled WGS sequence"/>
</dbReference>
<evidence type="ECO:0000256" key="1">
    <source>
        <dbReference type="SAM" id="MobiDB-lite"/>
    </source>
</evidence>
<feature type="region of interest" description="Disordered" evidence="1">
    <location>
        <begin position="1"/>
        <end position="45"/>
    </location>
</feature>
<protein>
    <recommendedName>
        <fullName evidence="3">DUF7719 domain-containing protein</fullName>
    </recommendedName>
</protein>
<gene>
    <name evidence="4" type="ORF">LECACI_7A009544</name>
</gene>
<name>A0AAI9EDV0_9PEZI</name>
<accession>A0AAI9EDV0</accession>
<dbReference type="PANTHER" id="PTHR37846:SF1">
    <property type="entry name" value="DEACETYLASE-LIKE PROTEIN"/>
    <property type="match status" value="1"/>
</dbReference>
<dbReference type="AlphaFoldDB" id="A0AAI9EDV0"/>
<sequence>MAESGKPKNRKERRAAAKESGKSIEPATSTPKIKMSHPDYSKPKGKTLLDIYEEKRELLDKGQPFDPQYQDGLPRGESGNILEAGLGEGEPIGPVGDAVFWAACLTMFHFTLDVLVYNQYAQEIVWSTIYKRTGTILPILFLVIYMSRTSLAKRLGLLRQVLFLGVAVGSGCYLIHAGNNYDYLAVMKQAPPLGTVWVYSVIEMDLAFAASSLVIDAGFLLWNGYSVF</sequence>
<dbReference type="InterPro" id="IPR056136">
    <property type="entry name" value="DUF7719"/>
</dbReference>
<proteinExistence type="predicted"/>
<evidence type="ECO:0000313" key="5">
    <source>
        <dbReference type="Proteomes" id="UP001296104"/>
    </source>
</evidence>
<dbReference type="EMBL" id="CAVMBE010000115">
    <property type="protein sequence ID" value="CAK4034386.1"/>
    <property type="molecule type" value="Genomic_DNA"/>
</dbReference>
<dbReference type="Pfam" id="PF24841">
    <property type="entry name" value="DUF7719"/>
    <property type="match status" value="1"/>
</dbReference>
<feature type="domain" description="DUF7719" evidence="3">
    <location>
        <begin position="159"/>
        <end position="227"/>
    </location>
</feature>
<reference evidence="4" key="1">
    <citation type="submission" date="2023-11" db="EMBL/GenBank/DDBJ databases">
        <authorList>
            <person name="Alioto T."/>
            <person name="Alioto T."/>
            <person name="Gomez Garrido J."/>
        </authorList>
    </citation>
    <scope>NUCLEOTIDE SEQUENCE</scope>
</reference>
<dbReference type="PANTHER" id="PTHR37846">
    <property type="entry name" value="YALI0B21296P"/>
    <property type="match status" value="1"/>
</dbReference>
<feature type="transmembrane region" description="Helical" evidence="2">
    <location>
        <begin position="157"/>
        <end position="176"/>
    </location>
</feature>
<evidence type="ECO:0000313" key="4">
    <source>
        <dbReference type="EMBL" id="CAK4034386.1"/>
    </source>
</evidence>
<evidence type="ECO:0000256" key="2">
    <source>
        <dbReference type="SAM" id="Phobius"/>
    </source>
</evidence>